<dbReference type="InterPro" id="IPR011547">
    <property type="entry name" value="SLC26A/SulP_dom"/>
</dbReference>
<feature type="transmembrane region" description="Helical" evidence="5">
    <location>
        <begin position="268"/>
        <end position="287"/>
    </location>
</feature>
<feature type="transmembrane region" description="Helical" evidence="5">
    <location>
        <begin position="87"/>
        <end position="106"/>
    </location>
</feature>
<dbReference type="NCBIfam" id="TIGR00815">
    <property type="entry name" value="sulP"/>
    <property type="match status" value="1"/>
</dbReference>
<feature type="transmembrane region" description="Helical" evidence="5">
    <location>
        <begin position="32"/>
        <end position="52"/>
    </location>
</feature>
<name>A0A0G0JQE8_9BACT</name>
<evidence type="ECO:0000256" key="2">
    <source>
        <dbReference type="ARBA" id="ARBA00022692"/>
    </source>
</evidence>
<dbReference type="InterPro" id="IPR001902">
    <property type="entry name" value="SLC26A/SulP_fam"/>
</dbReference>
<dbReference type="PATRIC" id="fig|1618638.3.peg.1005"/>
<feature type="transmembrane region" description="Helical" evidence="5">
    <location>
        <begin position="118"/>
        <end position="137"/>
    </location>
</feature>
<organism evidence="7 8">
    <name type="scientific">Candidatus Falkowbacteria bacterium GW2011_GWE1_38_31</name>
    <dbReference type="NCBI Taxonomy" id="1618638"/>
    <lineage>
        <taxon>Bacteria</taxon>
        <taxon>Candidatus Falkowiibacteriota</taxon>
    </lineage>
</organism>
<dbReference type="Gene3D" id="3.30.750.24">
    <property type="entry name" value="STAS domain"/>
    <property type="match status" value="1"/>
</dbReference>
<accession>A0A0G0JQE8</accession>
<dbReference type="Pfam" id="PF00916">
    <property type="entry name" value="Sulfate_transp"/>
    <property type="match status" value="1"/>
</dbReference>
<dbReference type="GO" id="GO:0055085">
    <property type="term" value="P:transmembrane transport"/>
    <property type="evidence" value="ECO:0007669"/>
    <property type="project" value="InterPro"/>
</dbReference>
<evidence type="ECO:0000256" key="5">
    <source>
        <dbReference type="SAM" id="Phobius"/>
    </source>
</evidence>
<dbReference type="PROSITE" id="PS50801">
    <property type="entry name" value="STAS"/>
    <property type="match status" value="1"/>
</dbReference>
<dbReference type="Pfam" id="PF01740">
    <property type="entry name" value="STAS"/>
    <property type="match status" value="1"/>
</dbReference>
<protein>
    <submittedName>
        <fullName evidence="7">Sulfate transporter</fullName>
    </submittedName>
</protein>
<feature type="transmembrane region" description="Helical" evidence="5">
    <location>
        <begin position="367"/>
        <end position="386"/>
    </location>
</feature>
<keyword evidence="3 5" id="KW-1133">Transmembrane helix</keyword>
<feature type="transmembrane region" description="Helical" evidence="5">
    <location>
        <begin position="143"/>
        <end position="162"/>
    </location>
</feature>
<feature type="domain" description="STAS" evidence="6">
    <location>
        <begin position="463"/>
        <end position="563"/>
    </location>
</feature>
<feature type="transmembrane region" description="Helical" evidence="5">
    <location>
        <begin position="341"/>
        <end position="361"/>
    </location>
</feature>
<dbReference type="PANTHER" id="PTHR11814">
    <property type="entry name" value="SULFATE TRANSPORTER"/>
    <property type="match status" value="1"/>
</dbReference>
<evidence type="ECO:0000313" key="8">
    <source>
        <dbReference type="Proteomes" id="UP000034022"/>
    </source>
</evidence>
<dbReference type="InterPro" id="IPR036513">
    <property type="entry name" value="STAS_dom_sf"/>
</dbReference>
<feature type="transmembrane region" description="Helical" evidence="5">
    <location>
        <begin position="193"/>
        <end position="211"/>
    </location>
</feature>
<evidence type="ECO:0000259" key="6">
    <source>
        <dbReference type="PROSITE" id="PS50801"/>
    </source>
</evidence>
<evidence type="ECO:0000313" key="7">
    <source>
        <dbReference type="EMBL" id="KKQ69798.1"/>
    </source>
</evidence>
<dbReference type="CDD" id="cd07042">
    <property type="entry name" value="STAS_SulP_like_sulfate_transporter"/>
    <property type="match status" value="1"/>
</dbReference>
<feature type="transmembrane region" description="Helical" evidence="5">
    <location>
        <begin position="59"/>
        <end position="81"/>
    </location>
</feature>
<reference evidence="7" key="1">
    <citation type="journal article" date="2015" name="Nature">
        <title>rRNA introns, odd ribosomes, and small enigmatic genomes across a large radiation of phyla.</title>
        <authorList>
            <person name="Brown C.T."/>
            <person name="Hug L.A."/>
            <person name="Thomas B.C."/>
            <person name="Sharon I."/>
            <person name="Castelle C.J."/>
            <person name="Singh A."/>
            <person name="Wilkins M.J."/>
            <person name="Williams K.H."/>
            <person name="Banfield J.F."/>
        </authorList>
    </citation>
    <scope>NUCLEOTIDE SEQUENCE [LARGE SCALE GENOMIC DNA]</scope>
</reference>
<evidence type="ECO:0000256" key="3">
    <source>
        <dbReference type="ARBA" id="ARBA00022989"/>
    </source>
</evidence>
<keyword evidence="4 5" id="KW-0472">Membrane</keyword>
<dbReference type="AlphaFoldDB" id="A0A0G0JQE8"/>
<sequence>MISKIKSFSLKNYLPILDDVKTYNFFKLKADLISGMTVGIVGLPQSMAYAMIAGVHPKYGLYAAIVPSIVASFFGASKYLAAGPTNAISMLLSSSLASVFVAGIAVSDLAEMEKMGMIFLLSFMVGVLQFSMGLLKFGNLLRFVSHSVVIGFTAGAAVLIAFNQIKNLIGVNIGNHHEFIAVMKHTILAIPEANFYAIGLGLFTIAFVIIAKKISKKIPGPLLALVFSAFFVFALKLESYGVKTIGVIPQSLPPFSHFPLNFENFRALFMPALAIAILGIVEALSMVKSVAAKTGEKIQPDQEFIAQGLANMSAGFFSGIPGSGSFTRSAVNFSSGAKSRFSVIMSGLFILLVLLIAAPLAKYIPTASLAGILIIIAYGMVDYKGIKKAIITTKSDRMVIIITLIATLLLELDKAVYVGVFVSILLFVKNVSSPEVYKMMPDNGNARLMQAKPGCKDCRQLSIYQVEGSLFFGAIDDMEKRLHSFDLDHDNCIIIRMKQVQMVDATAIHALENFLEDCKKRKTRVIFANIKPEVLATFKRSGFIDRIDKDGIADNTTAAIAIFFEKYCDAKICATCPVRLWKECPGQKNGTSV</sequence>
<evidence type="ECO:0000256" key="4">
    <source>
        <dbReference type="ARBA" id="ARBA00023136"/>
    </source>
</evidence>
<keyword evidence="2 5" id="KW-0812">Transmembrane</keyword>
<feature type="transmembrane region" description="Helical" evidence="5">
    <location>
        <begin position="218"/>
        <end position="235"/>
    </location>
</feature>
<evidence type="ECO:0000256" key="1">
    <source>
        <dbReference type="ARBA" id="ARBA00004141"/>
    </source>
</evidence>
<dbReference type="SUPFAM" id="SSF52091">
    <property type="entry name" value="SpoIIaa-like"/>
    <property type="match status" value="1"/>
</dbReference>
<proteinExistence type="predicted"/>
<dbReference type="EMBL" id="LBUU01000009">
    <property type="protein sequence ID" value="KKQ69798.1"/>
    <property type="molecule type" value="Genomic_DNA"/>
</dbReference>
<feature type="transmembrane region" description="Helical" evidence="5">
    <location>
        <begin position="398"/>
        <end position="428"/>
    </location>
</feature>
<comment type="subcellular location">
    <subcellularLocation>
        <location evidence="1">Membrane</location>
        <topology evidence="1">Multi-pass membrane protein</topology>
    </subcellularLocation>
</comment>
<dbReference type="InterPro" id="IPR002645">
    <property type="entry name" value="STAS_dom"/>
</dbReference>
<comment type="caution">
    <text evidence="7">The sequence shown here is derived from an EMBL/GenBank/DDBJ whole genome shotgun (WGS) entry which is preliminary data.</text>
</comment>
<gene>
    <name evidence="7" type="ORF">US91_C0009G0001</name>
</gene>
<dbReference type="GO" id="GO:0016020">
    <property type="term" value="C:membrane"/>
    <property type="evidence" value="ECO:0007669"/>
    <property type="project" value="UniProtKB-SubCell"/>
</dbReference>
<dbReference type="Proteomes" id="UP000034022">
    <property type="component" value="Unassembled WGS sequence"/>
</dbReference>